<evidence type="ECO:0000313" key="2">
    <source>
        <dbReference type="EMBL" id="KAF2178302.1"/>
    </source>
</evidence>
<evidence type="ECO:0000313" key="3">
    <source>
        <dbReference type="Proteomes" id="UP000800200"/>
    </source>
</evidence>
<keyword evidence="1" id="KW-0175">Coiled coil</keyword>
<reference evidence="2" key="1">
    <citation type="journal article" date="2020" name="Stud. Mycol.">
        <title>101 Dothideomycetes genomes: a test case for predicting lifestyles and emergence of pathogens.</title>
        <authorList>
            <person name="Haridas S."/>
            <person name="Albert R."/>
            <person name="Binder M."/>
            <person name="Bloem J."/>
            <person name="Labutti K."/>
            <person name="Salamov A."/>
            <person name="Andreopoulos B."/>
            <person name="Baker S."/>
            <person name="Barry K."/>
            <person name="Bills G."/>
            <person name="Bluhm B."/>
            <person name="Cannon C."/>
            <person name="Castanera R."/>
            <person name="Culley D."/>
            <person name="Daum C."/>
            <person name="Ezra D."/>
            <person name="Gonzalez J."/>
            <person name="Henrissat B."/>
            <person name="Kuo A."/>
            <person name="Liang C."/>
            <person name="Lipzen A."/>
            <person name="Lutzoni F."/>
            <person name="Magnuson J."/>
            <person name="Mondo S."/>
            <person name="Nolan M."/>
            <person name="Ohm R."/>
            <person name="Pangilinan J."/>
            <person name="Park H.-J."/>
            <person name="Ramirez L."/>
            <person name="Alfaro M."/>
            <person name="Sun H."/>
            <person name="Tritt A."/>
            <person name="Yoshinaga Y."/>
            <person name="Zwiers L.-H."/>
            <person name="Turgeon B."/>
            <person name="Goodwin S."/>
            <person name="Spatafora J."/>
            <person name="Crous P."/>
            <person name="Grigoriev I."/>
        </authorList>
    </citation>
    <scope>NUCLEOTIDE SEQUENCE</scope>
    <source>
        <strain evidence="2">CBS 207.26</strain>
    </source>
</reference>
<feature type="coiled-coil region" evidence="1">
    <location>
        <begin position="157"/>
        <end position="191"/>
    </location>
</feature>
<dbReference type="Proteomes" id="UP000800200">
    <property type="component" value="Unassembled WGS sequence"/>
</dbReference>
<gene>
    <name evidence="2" type="ORF">K469DRAFT_695607</name>
</gene>
<keyword evidence="3" id="KW-1185">Reference proteome</keyword>
<dbReference type="Gene3D" id="1.20.1250.10">
    <property type="match status" value="1"/>
</dbReference>
<protein>
    <submittedName>
        <fullName evidence="2">Uncharacterized protein</fullName>
    </submittedName>
</protein>
<dbReference type="InterPro" id="IPR009079">
    <property type="entry name" value="4_helix_cytokine-like_core"/>
</dbReference>
<proteinExistence type="predicted"/>
<evidence type="ECO:0000256" key="1">
    <source>
        <dbReference type="SAM" id="Coils"/>
    </source>
</evidence>
<organism evidence="2 3">
    <name type="scientific">Zopfia rhizophila CBS 207.26</name>
    <dbReference type="NCBI Taxonomy" id="1314779"/>
    <lineage>
        <taxon>Eukaryota</taxon>
        <taxon>Fungi</taxon>
        <taxon>Dikarya</taxon>
        <taxon>Ascomycota</taxon>
        <taxon>Pezizomycotina</taxon>
        <taxon>Dothideomycetes</taxon>
        <taxon>Dothideomycetes incertae sedis</taxon>
        <taxon>Zopfiaceae</taxon>
        <taxon>Zopfia</taxon>
    </lineage>
</organism>
<dbReference type="EMBL" id="ML994676">
    <property type="protein sequence ID" value="KAF2178302.1"/>
    <property type="molecule type" value="Genomic_DNA"/>
</dbReference>
<sequence>MGGGHILRDGGASKLLEKGTDLLLSSSMSESQAAALNAALTESKLDHLPADIVGQPKGGTDMISTVSNTLEQGNKKTTITPRGTKRNWDAAHTPPAAFSAAEKAGGDSNLVSFKDAQEDEIDLSKQIQGLLREAMKKQQAVMDKELSKLEITMQTLEDTLGKKCEKQRRKAKRMENKLSGATSQLKETKNELAESQQCRAVEQIRTEKRHKIKSVFKKLRKSSSTTDSVHCAWENVRTILNTTISLVAGFAPQETASDLRGSPPEVELILQRLHGDSVDCERTKQLAEQTDSHHLLHAYAATFLCEKTFRTNFPSFDKENSRLLEMYRKEMTVVEDEGERDRYRNCFKEALRLKSDSLICGKHYELSRRYQQQQHPTTRTPLSHW</sequence>
<name>A0A6A6DIQ7_9PEZI</name>
<accession>A0A6A6DIQ7</accession>
<dbReference type="AlphaFoldDB" id="A0A6A6DIQ7"/>